<evidence type="ECO:0000313" key="3">
    <source>
        <dbReference type="Proteomes" id="UP001596183"/>
    </source>
</evidence>
<proteinExistence type="predicted"/>
<dbReference type="EMBL" id="JBHSPC010000032">
    <property type="protein sequence ID" value="MFC5670821.1"/>
    <property type="molecule type" value="Genomic_DNA"/>
</dbReference>
<feature type="compositionally biased region" description="Basic and acidic residues" evidence="1">
    <location>
        <begin position="26"/>
        <end position="35"/>
    </location>
</feature>
<dbReference type="SUPFAM" id="SSF48695">
    <property type="entry name" value="Multiheme cytochromes"/>
    <property type="match status" value="1"/>
</dbReference>
<feature type="compositionally biased region" description="Basic and acidic residues" evidence="1">
    <location>
        <begin position="265"/>
        <end position="276"/>
    </location>
</feature>
<comment type="caution">
    <text evidence="2">The sequence shown here is derived from an EMBL/GenBank/DDBJ whole genome shotgun (WGS) entry which is preliminary data.</text>
</comment>
<dbReference type="RefSeq" id="WP_381209778.1">
    <property type="nucleotide sequence ID" value="NZ_JBHSPC010000032.1"/>
</dbReference>
<evidence type="ECO:0000256" key="1">
    <source>
        <dbReference type="SAM" id="MobiDB-lite"/>
    </source>
</evidence>
<name>A0ABW0XK60_9ACTN</name>
<feature type="region of interest" description="Disordered" evidence="1">
    <location>
        <begin position="1"/>
        <end position="35"/>
    </location>
</feature>
<sequence>MAEDSSSRADIDTTEEGGGGGGDSSSEDKDQNRTRAEAFVSRLDSRGKVLDKRQQQQLCALVAAAFTAGWSERGLRRYLDISDDPNVRSAAALYLHRLNPDRLPDSGQAEAVAAGLPPIGPDCFHDPRAVADVSLRTAPLGGPCPDCHPDAVQQSGKPGLPPVCDTCVRANPAAQYNVRFRTDPMSFTKEPCPRCHPDKVGEDVLPGDRRVKGWMDLARQLAAEEAVTTASPPMVARNGHRNYELPQDRSVYQNGFGGGYQPYRDPTDESVYDKDL</sequence>
<gene>
    <name evidence="2" type="ORF">ACFP2V_12070</name>
</gene>
<feature type="compositionally biased region" description="Basic and acidic residues" evidence="1">
    <location>
        <begin position="1"/>
        <end position="11"/>
    </location>
</feature>
<evidence type="ECO:0000313" key="2">
    <source>
        <dbReference type="EMBL" id="MFC5670821.1"/>
    </source>
</evidence>
<protein>
    <submittedName>
        <fullName evidence="2">Uncharacterized protein</fullName>
    </submittedName>
</protein>
<keyword evidence="3" id="KW-1185">Reference proteome</keyword>
<feature type="region of interest" description="Disordered" evidence="1">
    <location>
        <begin position="233"/>
        <end position="276"/>
    </location>
</feature>
<organism evidence="2 3">
    <name type="scientific">Streptomyces incanus</name>
    <dbReference type="NCBI Taxonomy" id="887453"/>
    <lineage>
        <taxon>Bacteria</taxon>
        <taxon>Bacillati</taxon>
        <taxon>Actinomycetota</taxon>
        <taxon>Actinomycetes</taxon>
        <taxon>Kitasatosporales</taxon>
        <taxon>Streptomycetaceae</taxon>
        <taxon>Streptomyces</taxon>
    </lineage>
</organism>
<dbReference type="Proteomes" id="UP001596183">
    <property type="component" value="Unassembled WGS sequence"/>
</dbReference>
<reference evidence="3" key="1">
    <citation type="journal article" date="2019" name="Int. J. Syst. Evol. Microbiol.">
        <title>The Global Catalogue of Microorganisms (GCM) 10K type strain sequencing project: providing services to taxonomists for standard genome sequencing and annotation.</title>
        <authorList>
            <consortium name="The Broad Institute Genomics Platform"/>
            <consortium name="The Broad Institute Genome Sequencing Center for Infectious Disease"/>
            <person name="Wu L."/>
            <person name="Ma J."/>
        </authorList>
    </citation>
    <scope>NUCLEOTIDE SEQUENCE [LARGE SCALE GENOMIC DNA]</scope>
    <source>
        <strain evidence="3">JCM 13852</strain>
    </source>
</reference>
<accession>A0ABW0XK60</accession>
<dbReference type="InterPro" id="IPR036280">
    <property type="entry name" value="Multihaem_cyt_sf"/>
</dbReference>